<evidence type="ECO:0000313" key="3">
    <source>
        <dbReference type="Proteomes" id="UP001189429"/>
    </source>
</evidence>
<dbReference type="EMBL" id="CAUYUJ010000203">
    <property type="protein sequence ID" value="CAK0789233.1"/>
    <property type="molecule type" value="Genomic_DNA"/>
</dbReference>
<proteinExistence type="predicted"/>
<organism evidence="2 3">
    <name type="scientific">Prorocentrum cordatum</name>
    <dbReference type="NCBI Taxonomy" id="2364126"/>
    <lineage>
        <taxon>Eukaryota</taxon>
        <taxon>Sar</taxon>
        <taxon>Alveolata</taxon>
        <taxon>Dinophyceae</taxon>
        <taxon>Prorocentrales</taxon>
        <taxon>Prorocentraceae</taxon>
        <taxon>Prorocentrum</taxon>
    </lineage>
</organism>
<protein>
    <submittedName>
        <fullName evidence="2">Uncharacterized protein</fullName>
    </submittedName>
</protein>
<feature type="compositionally biased region" description="Acidic residues" evidence="1">
    <location>
        <begin position="47"/>
        <end position="56"/>
    </location>
</feature>
<gene>
    <name evidence="2" type="ORF">PCOR1329_LOCUS862</name>
</gene>
<keyword evidence="3" id="KW-1185">Reference proteome</keyword>
<name>A0ABN9PCW9_9DINO</name>
<sequence length="737" mass="82801">AMAAKLKALIEHAQTVREEFHKVRQTHVQRIEDEQREREQQEKTEDNPDQADEAEPEATHQASTTASQTASQSRQGMKKFLRAGSAAPQAFSTEKLTKLKSQKAQSSEVKAKDALQTHEEKKRFEALPKQEQIKRSVWRRGVSARDLKKYLNEELDQEQACLGLIWAVLMLWFFCMGAFSHMRLEEAHAQEFAVIFDIQENANFAFSGSVPHENGRMGHKTMNDINSIPDFWSWMNLGFVPLLFPAEGSWDTDEMRANVGTMCNSYKAALEGFGGYDDDMLSGTTDTTGIHGNMNTDSGCPEAEAPGPAWPEGFLGAEGQQGHTYLYYHSIVGGARMQQEYMPVKSCPDEVFHGSLFSGNCVPGMEPNYMLEPEPQQAFFPYDTQYLNTSTRVFLKAHTSQADLRAQLRELEDQVWLSPHTAKVEIVYTTYNPHLNSMTLTFINFFMNRAGHIHKVIEPISFFLQPYNTWSDYVWDVLWCVMVVKLAFDEIPDLYSNIRLHGGCRAGLKKYMSLGNMVDWLNIVPGLARAKIAGYISLYCDGGGGSTSMISMGFFNFRTRAFQALLSASNVWIFFAWLMCAFMCFCEIPNSFEGEAELPTSHRAGRQEELPDANGAAIAMWGWTFKHKDQGHFASLDWVTAQPRHFNWAKAAPDIEDMWPKSDHWLVGASGGAGAGTNIPQKPWDAVLRVLAAKPCIPALAAAGLSLAAWREHVVDVFHAALAFSEVYVLVWALSLR</sequence>
<accession>A0ABN9PCW9</accession>
<feature type="compositionally biased region" description="Low complexity" evidence="1">
    <location>
        <begin position="59"/>
        <end position="75"/>
    </location>
</feature>
<reference evidence="2" key="1">
    <citation type="submission" date="2023-10" db="EMBL/GenBank/DDBJ databases">
        <authorList>
            <person name="Chen Y."/>
            <person name="Shah S."/>
            <person name="Dougan E. K."/>
            <person name="Thang M."/>
            <person name="Chan C."/>
        </authorList>
    </citation>
    <scope>NUCLEOTIDE SEQUENCE [LARGE SCALE GENOMIC DNA]</scope>
</reference>
<feature type="region of interest" description="Disordered" evidence="1">
    <location>
        <begin position="23"/>
        <end position="116"/>
    </location>
</feature>
<feature type="non-terminal residue" evidence="2">
    <location>
        <position position="1"/>
    </location>
</feature>
<dbReference type="Proteomes" id="UP001189429">
    <property type="component" value="Unassembled WGS sequence"/>
</dbReference>
<evidence type="ECO:0000256" key="1">
    <source>
        <dbReference type="SAM" id="MobiDB-lite"/>
    </source>
</evidence>
<comment type="caution">
    <text evidence="2">The sequence shown here is derived from an EMBL/GenBank/DDBJ whole genome shotgun (WGS) entry which is preliminary data.</text>
</comment>
<feature type="compositionally biased region" description="Basic and acidic residues" evidence="1">
    <location>
        <begin position="29"/>
        <end position="46"/>
    </location>
</feature>
<evidence type="ECO:0000313" key="2">
    <source>
        <dbReference type="EMBL" id="CAK0789233.1"/>
    </source>
</evidence>